<dbReference type="InterPro" id="IPR045864">
    <property type="entry name" value="aa-tRNA-synth_II/BPL/LPL"/>
</dbReference>
<feature type="domain" description="Aminoacyl-transfer RNA synthetases class-II family profile" evidence="18">
    <location>
        <begin position="125"/>
        <end position="399"/>
    </location>
</feature>
<evidence type="ECO:0000256" key="17">
    <source>
        <dbReference type="SAM" id="Coils"/>
    </source>
</evidence>
<sequence>MISKKWFRDDFEFLKERMQGRDIDISVLEKIRDLDKEMLVIKSELDIVRSEKNLLSKKFENSKVEKMKKMKIHLQELENKYETKKREFDHLISIVPAVPDLETPPLEDQEILVWGKIDRFKEYKSYLELSLKIELIDLKSSVRNAGSGFSTYTDKGEKIIRALIAFTLDWAERHGFKRYYLPVIVNRDSLFCTSQISKFQDTIFQIKNSEDKFLSPTAEVQLVNLYRGQIIEKKELPIKVCANTNCFRNEKMGAGTESKGIMRLYQFIKTELVMFVEEAESENALNYLSGIIEGILKELNLPFRKLLLSRKELSFSATKTYDFEVWMPSEKKYREISSLSNTRDFQSNRGKIRYKQEILDPKEKSKNVHILNGSCLAIDRLFAAILENYQLPNGDIQVPTCLINYLHMEKISK</sequence>
<comment type="subcellular location">
    <subcellularLocation>
        <location evidence="1">Cytoplasm</location>
    </subcellularLocation>
</comment>
<evidence type="ECO:0000256" key="8">
    <source>
        <dbReference type="ARBA" id="ARBA00022840"/>
    </source>
</evidence>
<dbReference type="PANTHER" id="PTHR43697">
    <property type="entry name" value="SERYL-TRNA SYNTHETASE"/>
    <property type="match status" value="1"/>
</dbReference>
<keyword evidence="10 19" id="KW-0030">Aminoacyl-tRNA synthetase</keyword>
<dbReference type="Gene3D" id="1.10.287.40">
    <property type="entry name" value="Serine-tRNA synthetase, tRNA binding domain"/>
    <property type="match status" value="1"/>
</dbReference>
<dbReference type="PANTHER" id="PTHR43697:SF1">
    <property type="entry name" value="SERINE--TRNA LIGASE"/>
    <property type="match status" value="1"/>
</dbReference>
<evidence type="ECO:0000313" key="19">
    <source>
        <dbReference type="EMBL" id="CCE67059.1"/>
    </source>
</evidence>
<comment type="pathway">
    <text evidence="2">Aminoacyl-tRNA biosynthesis; selenocysteinyl-tRNA(Sec) biosynthesis; L-seryl-tRNA(Sec) from L-serine and tRNA(Sec): step 1/1.</text>
</comment>
<dbReference type="PRINTS" id="PR00981">
    <property type="entry name" value="TRNASYNTHSER"/>
</dbReference>
<dbReference type="EC" id="6.1.1.11" evidence="4 14"/>
<evidence type="ECO:0000256" key="13">
    <source>
        <dbReference type="ARBA" id="ARBA00048823"/>
    </source>
</evidence>
<comment type="similarity">
    <text evidence="3">Belongs to the class-II aminoacyl-tRNA synthetase family. Type-1 seryl-tRNA synthetase subfamily.</text>
</comment>
<dbReference type="SUPFAM" id="SSF46589">
    <property type="entry name" value="tRNA-binding arm"/>
    <property type="match status" value="1"/>
</dbReference>
<dbReference type="EMBL" id="HE613254">
    <property type="protein sequence ID" value="CCE67059.1"/>
    <property type="molecule type" value="Genomic_DNA"/>
</dbReference>
<dbReference type="OrthoDB" id="9804647at2"/>
<keyword evidence="9" id="KW-0648">Protein biosynthesis</keyword>
<evidence type="ECO:0000256" key="16">
    <source>
        <dbReference type="PIRSR" id="PIRSR001529-2"/>
    </source>
</evidence>
<evidence type="ECO:0000256" key="7">
    <source>
        <dbReference type="ARBA" id="ARBA00022741"/>
    </source>
</evidence>
<dbReference type="InterPro" id="IPR002314">
    <property type="entry name" value="aa-tRNA-synt_IIb"/>
</dbReference>
<dbReference type="GO" id="GO:0005524">
    <property type="term" value="F:ATP binding"/>
    <property type="evidence" value="ECO:0007669"/>
    <property type="project" value="UniProtKB-KW"/>
</dbReference>
<dbReference type="Gene3D" id="3.30.930.10">
    <property type="entry name" value="Bira Bifunctional Protein, Domain 2"/>
    <property type="match status" value="1"/>
</dbReference>
<dbReference type="InterPro" id="IPR042103">
    <property type="entry name" value="SerRS_1_N_sf"/>
</dbReference>
<comment type="catalytic activity">
    <reaction evidence="13">
        <text>tRNA(Ser) + L-serine + ATP = L-seryl-tRNA(Ser) + AMP + diphosphate + H(+)</text>
        <dbReference type="Rhea" id="RHEA:12292"/>
        <dbReference type="Rhea" id="RHEA-COMP:9669"/>
        <dbReference type="Rhea" id="RHEA-COMP:9703"/>
        <dbReference type="ChEBI" id="CHEBI:15378"/>
        <dbReference type="ChEBI" id="CHEBI:30616"/>
        <dbReference type="ChEBI" id="CHEBI:33019"/>
        <dbReference type="ChEBI" id="CHEBI:33384"/>
        <dbReference type="ChEBI" id="CHEBI:78442"/>
        <dbReference type="ChEBI" id="CHEBI:78533"/>
        <dbReference type="ChEBI" id="CHEBI:456215"/>
        <dbReference type="EC" id="6.1.1.11"/>
    </reaction>
</comment>
<dbReference type="HOGENOM" id="CLU_023797_1_1_14"/>
<dbReference type="PATRIC" id="fig|1116213.3.peg.590"/>
<dbReference type="InterPro" id="IPR010978">
    <property type="entry name" value="tRNA-bd_arm"/>
</dbReference>
<dbReference type="Pfam" id="PF02403">
    <property type="entry name" value="Seryl_tRNA_N"/>
    <property type="match status" value="1"/>
</dbReference>
<dbReference type="InterPro" id="IPR015866">
    <property type="entry name" value="Ser-tRNA-synth_1_N"/>
</dbReference>
<evidence type="ECO:0000256" key="14">
    <source>
        <dbReference type="NCBIfam" id="TIGR00414"/>
    </source>
</evidence>
<evidence type="ECO:0000256" key="11">
    <source>
        <dbReference type="ARBA" id="ARBA00039158"/>
    </source>
</evidence>
<evidence type="ECO:0000256" key="5">
    <source>
        <dbReference type="ARBA" id="ARBA00022490"/>
    </source>
</evidence>
<evidence type="ECO:0000256" key="12">
    <source>
        <dbReference type="ARBA" id="ARBA00047929"/>
    </source>
</evidence>
<evidence type="ECO:0000256" key="3">
    <source>
        <dbReference type="ARBA" id="ARBA00010728"/>
    </source>
</evidence>
<feature type="binding site" evidence="16">
    <location>
        <begin position="335"/>
        <end position="338"/>
    </location>
    <ligand>
        <name>ATP</name>
        <dbReference type="ChEBI" id="CHEBI:30616"/>
    </ligand>
</feature>
<evidence type="ECO:0000256" key="2">
    <source>
        <dbReference type="ARBA" id="ARBA00005045"/>
    </source>
</evidence>
<dbReference type="AlphaFoldDB" id="G8C411"/>
<keyword evidence="17" id="KW-0175">Coiled coil</keyword>
<dbReference type="GO" id="GO:0006434">
    <property type="term" value="P:seryl-tRNA aminoacylation"/>
    <property type="evidence" value="ECO:0007669"/>
    <property type="project" value="UniProtKB-UniRule"/>
</dbReference>
<organism evidence="19">
    <name type="scientific">Candidatus Mycoplasma haematominutum 'Birmingham 1'</name>
    <dbReference type="NCBI Taxonomy" id="1116213"/>
    <lineage>
        <taxon>Bacteria</taxon>
        <taxon>Bacillati</taxon>
        <taxon>Mycoplasmatota</taxon>
        <taxon>Mollicutes</taxon>
        <taxon>Mycoplasmataceae</taxon>
        <taxon>Mycoplasma</taxon>
    </lineage>
</organism>
<feature type="coiled-coil region" evidence="17">
    <location>
        <begin position="60"/>
        <end position="94"/>
    </location>
</feature>
<name>G8C411_9MOLU</name>
<keyword evidence="6 19" id="KW-0436">Ligase</keyword>
<dbReference type="PIRSF" id="PIRSF001529">
    <property type="entry name" value="Ser-tRNA-synth_IIa"/>
    <property type="match status" value="1"/>
</dbReference>
<keyword evidence="7" id="KW-0547">Nucleotide-binding</keyword>
<dbReference type="RefSeq" id="WP_015511924.1">
    <property type="nucleotide sequence ID" value="NC_021007.1"/>
</dbReference>
<evidence type="ECO:0000256" key="10">
    <source>
        <dbReference type="ARBA" id="ARBA00023146"/>
    </source>
</evidence>
<feature type="binding site" evidence="16">
    <location>
        <begin position="248"/>
        <end position="250"/>
    </location>
    <ligand>
        <name>ATP</name>
        <dbReference type="ChEBI" id="CHEBI:30616"/>
    </ligand>
</feature>
<feature type="binding site" evidence="15">
    <location>
        <position position="248"/>
    </location>
    <ligand>
        <name>L-serine</name>
        <dbReference type="ChEBI" id="CHEBI:33384"/>
    </ligand>
</feature>
<dbReference type="GO" id="GO:0004828">
    <property type="term" value="F:serine-tRNA ligase activity"/>
    <property type="evidence" value="ECO:0007669"/>
    <property type="project" value="UniProtKB-UniRule"/>
</dbReference>
<accession>G8C411</accession>
<evidence type="ECO:0000256" key="1">
    <source>
        <dbReference type="ARBA" id="ARBA00004496"/>
    </source>
</evidence>
<comment type="catalytic activity">
    <reaction evidence="12">
        <text>tRNA(Sec) + L-serine + ATP = L-seryl-tRNA(Sec) + AMP + diphosphate + H(+)</text>
        <dbReference type="Rhea" id="RHEA:42580"/>
        <dbReference type="Rhea" id="RHEA-COMP:9742"/>
        <dbReference type="Rhea" id="RHEA-COMP:10128"/>
        <dbReference type="ChEBI" id="CHEBI:15378"/>
        <dbReference type="ChEBI" id="CHEBI:30616"/>
        <dbReference type="ChEBI" id="CHEBI:33019"/>
        <dbReference type="ChEBI" id="CHEBI:33384"/>
        <dbReference type="ChEBI" id="CHEBI:78442"/>
        <dbReference type="ChEBI" id="CHEBI:78533"/>
        <dbReference type="ChEBI" id="CHEBI:456215"/>
        <dbReference type="EC" id="6.1.1.11"/>
    </reaction>
</comment>
<evidence type="ECO:0000256" key="9">
    <source>
        <dbReference type="ARBA" id="ARBA00022917"/>
    </source>
</evidence>
<reference evidence="19" key="2">
    <citation type="submission" date="2011-11" db="EMBL/GenBank/DDBJ databases">
        <authorList>
            <person name="Barker E."/>
        </authorList>
    </citation>
    <scope>NUCLEOTIDE SEQUENCE</scope>
    <source>
        <strain evidence="19">Birmingham 1</strain>
    </source>
</reference>
<dbReference type="KEGG" id="mhb:MHM_05410"/>
<protein>
    <recommendedName>
        <fullName evidence="11 14">Serine--tRNA ligase</fullName>
        <ecNumber evidence="4 14">6.1.1.11</ecNumber>
    </recommendedName>
</protein>
<dbReference type="NCBIfam" id="TIGR00414">
    <property type="entry name" value="serS"/>
    <property type="match status" value="1"/>
</dbReference>
<dbReference type="GO" id="GO:0005737">
    <property type="term" value="C:cytoplasm"/>
    <property type="evidence" value="ECO:0007669"/>
    <property type="project" value="UniProtKB-SubCell"/>
</dbReference>
<feature type="binding site" evidence="15">
    <location>
        <position position="271"/>
    </location>
    <ligand>
        <name>L-serine</name>
        <dbReference type="ChEBI" id="CHEBI:33384"/>
    </ligand>
</feature>
<feature type="binding site" evidence="15">
    <location>
        <position position="372"/>
    </location>
    <ligand>
        <name>L-serine</name>
        <dbReference type="ChEBI" id="CHEBI:33384"/>
    </ligand>
</feature>
<proteinExistence type="inferred from homology"/>
<evidence type="ECO:0000256" key="6">
    <source>
        <dbReference type="ARBA" id="ARBA00022598"/>
    </source>
</evidence>
<evidence type="ECO:0000256" key="4">
    <source>
        <dbReference type="ARBA" id="ARBA00012840"/>
    </source>
</evidence>
<dbReference type="SUPFAM" id="SSF55681">
    <property type="entry name" value="Class II aaRS and biotin synthetases"/>
    <property type="match status" value="1"/>
</dbReference>
<dbReference type="InterPro" id="IPR006195">
    <property type="entry name" value="aa-tRNA-synth_II"/>
</dbReference>
<feature type="binding site" evidence="15">
    <location>
        <position position="217"/>
    </location>
    <ligand>
        <name>L-serine</name>
        <dbReference type="ChEBI" id="CHEBI:33384"/>
    </ligand>
</feature>
<gene>
    <name evidence="19" type="primary">serS</name>
    <name evidence="19" type="ORF">MHM_05410</name>
</gene>
<keyword evidence="8 16" id="KW-0067">ATP-binding</keyword>
<evidence type="ECO:0000256" key="15">
    <source>
        <dbReference type="PIRSR" id="PIRSR001529-1"/>
    </source>
</evidence>
<evidence type="ECO:0000259" key="18">
    <source>
        <dbReference type="PROSITE" id="PS50862"/>
    </source>
</evidence>
<reference evidence="19" key="1">
    <citation type="submission" date="2011-11" db="EMBL/GenBank/DDBJ databases">
        <title>Complete genome sequence of Candidatus Mycoplasma haemominutum.</title>
        <authorList>
            <person name="Barker E.N."/>
            <person name="Darby A.C."/>
            <person name="Helps C.R."/>
            <person name="Peters I.R."/>
            <person name="Hughes M.A."/>
            <person name="Radford A.D."/>
            <person name="Novacco M."/>
            <person name="Boretti F."/>
            <person name="Hofmann-Lehmann R."/>
            <person name="Tasker S."/>
        </authorList>
    </citation>
    <scope>NUCLEOTIDE SEQUENCE</scope>
    <source>
        <strain evidence="19">Birmingham 1</strain>
    </source>
</reference>
<dbReference type="Pfam" id="PF00587">
    <property type="entry name" value="tRNA-synt_2b"/>
    <property type="match status" value="1"/>
</dbReference>
<dbReference type="PROSITE" id="PS50862">
    <property type="entry name" value="AA_TRNA_LIGASE_II"/>
    <property type="match status" value="1"/>
</dbReference>
<dbReference type="InterPro" id="IPR002317">
    <property type="entry name" value="Ser-tRNA-ligase_type_1"/>
</dbReference>
<keyword evidence="5" id="KW-0963">Cytoplasm</keyword>